<sequence>MSGPTPVAADTVGNVGIGSPPTIHTADIAGVETYHFKRVYEHYVSNAMDAYGYSEETAGGFADKWMIDEGWQIIPYWNPGCAMSPSDIIMIGAKAAAISVDSLGFTVKQAQLMRQELTPVAGVTTINNSFASQPYFEIFEDERHMFDDIVSVRPNTSTTFPPNTMGYDPLMLPNIAMTCAEVPNFTSGQLKRIVWSNSNVSTPGATWGIDRMVSQVGSGVTNTWSQFSTLNETGRTLMGQDGIQTYGYKWTPKHKDWFPVRMPRTDTDWAGFQGLNTQVPGTIPTRRDYLLNGSAMTSTTNGVNPRGDNLPNCKHNMWQKINLETALPSAPLDLPKDIYIKINRLYDQEGPINLYARILVEYTCSISVIPISTPFNNNMLSGAIAAGGESSWLATTWTPGLARRFSSWGLPNLTSPPLQGSAYQEIYQAATIAGGARSNLKRIRGDDDKDREKRIKIDGTDCGSSITE</sequence>
<reference evidence="1" key="1">
    <citation type="submission" date="2020-01" db="EMBL/GenBank/DDBJ databases">
        <title>Viral genomes from wild and zoo birds in China.</title>
        <authorList>
            <person name="Dai Z."/>
            <person name="Shan L.T."/>
            <person name="Yang X.S."/>
        </authorList>
    </citation>
    <scope>NUCLEOTIDE SEQUENCE</scope>
    <source>
        <strain evidence="1">Zftfla03par1</strain>
    </source>
</reference>
<accession>A0A7D3QPR2</accession>
<name>A0A7D3QPR2_9VIRU</name>
<dbReference type="EMBL" id="MT138287">
    <property type="protein sequence ID" value="QKE54933.1"/>
    <property type="molecule type" value="Genomic_DNA"/>
</dbReference>
<protein>
    <submittedName>
        <fullName evidence="1">Nonstructural protein</fullName>
    </submittedName>
</protein>
<proteinExistence type="predicted"/>
<evidence type="ECO:0000313" key="1">
    <source>
        <dbReference type="EMBL" id="QKE54933.1"/>
    </source>
</evidence>
<organism evidence="1">
    <name type="scientific">Parvoviridae sp</name>
    <dbReference type="NCBI Taxonomy" id="1940570"/>
    <lineage>
        <taxon>Viruses</taxon>
        <taxon>Monodnaviria</taxon>
        <taxon>Shotokuvirae</taxon>
        <taxon>Cossaviricota</taxon>
        <taxon>Quintoviricetes</taxon>
        <taxon>Piccovirales</taxon>
        <taxon>Parvoviridae</taxon>
    </lineage>
</organism>